<evidence type="ECO:0000256" key="2">
    <source>
        <dbReference type="ARBA" id="ARBA00004371"/>
    </source>
</evidence>
<dbReference type="InterPro" id="IPR006102">
    <property type="entry name" value="Ig-like_GH2"/>
</dbReference>
<evidence type="ECO:0000256" key="1">
    <source>
        <dbReference type="ARBA" id="ARBA00000829"/>
    </source>
</evidence>
<dbReference type="Gene3D" id="3.20.20.80">
    <property type="entry name" value="Glycosidases"/>
    <property type="match status" value="1"/>
</dbReference>
<accession>A0A4Y7UF33</accession>
<dbReference type="EC" id="3.2.1.25" evidence="6"/>
<evidence type="ECO:0000256" key="8">
    <source>
        <dbReference type="ARBA" id="ARBA00022729"/>
    </source>
</evidence>
<evidence type="ECO:0000256" key="3">
    <source>
        <dbReference type="ARBA" id="ARBA00004613"/>
    </source>
</evidence>
<comment type="catalytic activity">
    <reaction evidence="1">
        <text>Hydrolysis of terminal, non-reducing beta-D-mannose residues in beta-D-mannosides.</text>
        <dbReference type="EC" id="3.2.1.25"/>
    </reaction>
</comment>
<reference evidence="21 23" key="1">
    <citation type="journal article" date="2015" name="Stand. Genomic Sci.">
        <title>Genomic Encyclopedia of Bacterial and Archaeal Type Strains, Phase III: the genomes of soil and plant-associated and newly described type strains.</title>
        <authorList>
            <person name="Whitman W.B."/>
            <person name="Woyke T."/>
            <person name="Klenk H.P."/>
            <person name="Zhou Y."/>
            <person name="Lilburn T.G."/>
            <person name="Beck B.J."/>
            <person name="De Vos P."/>
            <person name="Vandamme P."/>
            <person name="Eisen J.A."/>
            <person name="Garrity G."/>
            <person name="Hugenholtz P."/>
            <person name="Kyrpides N.C."/>
        </authorList>
    </citation>
    <scope>NUCLEOTIDE SEQUENCE [LARGE SCALE GENOMIC DNA]</scope>
    <source>
        <strain evidence="21 23">P5626</strain>
    </source>
</reference>
<dbReference type="InterPro" id="IPR054593">
    <property type="entry name" value="Beta-mannosidase-like_N2"/>
</dbReference>
<keyword evidence="23" id="KW-1185">Reference proteome</keyword>
<evidence type="ECO:0000256" key="15">
    <source>
        <dbReference type="ARBA" id="ARBA00041614"/>
    </source>
</evidence>
<dbReference type="Pfam" id="PF22666">
    <property type="entry name" value="Glyco_hydro_2_N2"/>
    <property type="match status" value="1"/>
</dbReference>
<reference evidence="22 24" key="2">
    <citation type="journal article" date="2018" name="Syst. Appl. Microbiol.">
        <title>Flavobacterium circumlabens sp. nov. and Flavobacterium cupreum sp. nov., two psychrotrophic species isolated from Antarctic environmental samples.</title>
        <authorList>
            <person name="Kralova S."/>
            <person name="Busse H.J."/>
            <person name="Svec P."/>
            <person name="Maslanova I."/>
            <person name="Stankova E."/>
            <person name="Bartak M."/>
            <person name="Sedlacek I."/>
        </authorList>
    </citation>
    <scope>NUCLEOTIDE SEQUENCE [LARGE SCALE GENOMIC DNA]</scope>
    <source>
        <strain evidence="22 24">CCM 8828</strain>
    </source>
</reference>
<evidence type="ECO:0000256" key="5">
    <source>
        <dbReference type="ARBA" id="ARBA00011738"/>
    </source>
</evidence>
<evidence type="ECO:0000256" key="4">
    <source>
        <dbReference type="ARBA" id="ARBA00004740"/>
    </source>
</evidence>
<dbReference type="FunFam" id="2.60.120.260:FF:000060">
    <property type="entry name" value="Probable beta-mannosidase"/>
    <property type="match status" value="1"/>
</dbReference>
<feature type="signal peptide" evidence="16">
    <location>
        <begin position="1"/>
        <end position="19"/>
    </location>
</feature>
<dbReference type="Pfam" id="PF00703">
    <property type="entry name" value="Glyco_hydro_2"/>
    <property type="match status" value="1"/>
</dbReference>
<reference evidence="21" key="3">
    <citation type="submission" date="2019-03" db="EMBL/GenBank/DDBJ databases">
        <authorList>
            <person name="Whitman W."/>
            <person name="Huntemann M."/>
            <person name="Clum A."/>
            <person name="Pillay M."/>
            <person name="Palaniappan K."/>
            <person name="Varghese N."/>
            <person name="Mikhailova N."/>
            <person name="Stamatis D."/>
            <person name="Reddy T."/>
            <person name="Daum C."/>
            <person name="Shapiro N."/>
            <person name="Ivanova N."/>
            <person name="Kyrpides N."/>
            <person name="Woyke T."/>
        </authorList>
    </citation>
    <scope>NUCLEOTIDE SEQUENCE</scope>
    <source>
        <strain evidence="21">P5626</strain>
    </source>
</reference>
<feature type="domain" description="Beta-mannosidase Ig-fold" evidence="18">
    <location>
        <begin position="779"/>
        <end position="846"/>
    </location>
</feature>
<evidence type="ECO:0000313" key="24">
    <source>
        <dbReference type="Proteomes" id="UP000298340"/>
    </source>
</evidence>
<name>A0A4Y7UF33_9FLAO</name>
<feature type="domain" description="Beta-mannosidase-like galactose-binding" evidence="20">
    <location>
        <begin position="30"/>
        <end position="202"/>
    </location>
</feature>
<dbReference type="GO" id="GO:0005576">
    <property type="term" value="C:extracellular region"/>
    <property type="evidence" value="ECO:0007669"/>
    <property type="project" value="UniProtKB-SubCell"/>
</dbReference>
<evidence type="ECO:0000259" key="17">
    <source>
        <dbReference type="Pfam" id="PF00703"/>
    </source>
</evidence>
<evidence type="ECO:0000259" key="20">
    <source>
        <dbReference type="Pfam" id="PF22666"/>
    </source>
</evidence>
<dbReference type="Gene3D" id="2.60.40.10">
    <property type="entry name" value="Immunoglobulins"/>
    <property type="match status" value="3"/>
</dbReference>
<dbReference type="Pfam" id="PF17786">
    <property type="entry name" value="Mannosidase_ig"/>
    <property type="match status" value="1"/>
</dbReference>
<dbReference type="FunFam" id="3.20.20.80:FF:000050">
    <property type="entry name" value="Beta-mannosidase B"/>
    <property type="match status" value="1"/>
</dbReference>
<comment type="similarity">
    <text evidence="13">Belongs to the glycosyl hydrolase 2 family. Beta-mannosidase B subfamily.</text>
</comment>
<dbReference type="InterPro" id="IPR017853">
    <property type="entry name" value="GH"/>
</dbReference>
<comment type="subcellular location">
    <subcellularLocation>
        <location evidence="2">Lysosome</location>
    </subcellularLocation>
    <subcellularLocation>
        <location evidence="3">Secreted</location>
    </subcellularLocation>
</comment>
<keyword evidence="7" id="KW-0964">Secreted</keyword>
<dbReference type="InterPro" id="IPR041625">
    <property type="entry name" value="Beta-mannosidase_Ig"/>
</dbReference>
<dbReference type="OrthoDB" id="9801077at2"/>
<dbReference type="Pfam" id="PF17753">
    <property type="entry name" value="Ig_mannosidase"/>
    <property type="match status" value="1"/>
</dbReference>
<feature type="domain" description="Mannosidase Ig/CBM-like" evidence="19">
    <location>
        <begin position="682"/>
        <end position="770"/>
    </location>
</feature>
<feature type="domain" description="Glycoside hydrolase family 2 immunoglobulin-like beta-sandwich" evidence="17">
    <location>
        <begin position="212"/>
        <end position="318"/>
    </location>
</feature>
<dbReference type="Proteomes" id="UP000295270">
    <property type="component" value="Unassembled WGS sequence"/>
</dbReference>
<gene>
    <name evidence="22" type="ORF">D0809_11895</name>
    <name evidence="21" type="ORF">EV142_103495</name>
</gene>
<dbReference type="GO" id="GO:0005975">
    <property type="term" value="P:carbohydrate metabolic process"/>
    <property type="evidence" value="ECO:0007669"/>
    <property type="project" value="InterPro"/>
</dbReference>
<comment type="subunit">
    <text evidence="5">Homodimer.</text>
</comment>
<dbReference type="RefSeq" id="WP_132035338.1">
    <property type="nucleotide sequence ID" value="NZ_QWDN01000003.1"/>
</dbReference>
<dbReference type="InterPro" id="IPR041447">
    <property type="entry name" value="Mannosidase_ig"/>
</dbReference>
<keyword evidence="11" id="KW-0458">Lysosome</keyword>
<evidence type="ECO:0000256" key="9">
    <source>
        <dbReference type="ARBA" id="ARBA00022801"/>
    </source>
</evidence>
<protein>
    <recommendedName>
        <fullName evidence="14">Beta-mannosidase B</fullName>
        <ecNumber evidence="6">3.2.1.25</ecNumber>
    </recommendedName>
    <alternativeName>
        <fullName evidence="15">Mannanase B</fullName>
    </alternativeName>
</protein>
<evidence type="ECO:0000313" key="22">
    <source>
        <dbReference type="EMBL" id="TEB44442.1"/>
    </source>
</evidence>
<evidence type="ECO:0000256" key="10">
    <source>
        <dbReference type="ARBA" id="ARBA00023180"/>
    </source>
</evidence>
<evidence type="ECO:0000313" key="21">
    <source>
        <dbReference type="EMBL" id="TCN59046.1"/>
    </source>
</evidence>
<organism evidence="22 24">
    <name type="scientific">Flavobacterium circumlabens</name>
    <dbReference type="NCBI Taxonomy" id="2133765"/>
    <lineage>
        <taxon>Bacteria</taxon>
        <taxon>Pseudomonadati</taxon>
        <taxon>Bacteroidota</taxon>
        <taxon>Flavobacteriia</taxon>
        <taxon>Flavobacteriales</taxon>
        <taxon>Flavobacteriaceae</taxon>
        <taxon>Flavobacterium</taxon>
    </lineage>
</organism>
<dbReference type="EMBL" id="QWDN01000003">
    <property type="protein sequence ID" value="TEB44442.1"/>
    <property type="molecule type" value="Genomic_DNA"/>
</dbReference>
<dbReference type="SUPFAM" id="SSF49785">
    <property type="entry name" value="Galactose-binding domain-like"/>
    <property type="match status" value="1"/>
</dbReference>
<dbReference type="InterPro" id="IPR050887">
    <property type="entry name" value="Beta-mannosidase_GH2"/>
</dbReference>
<sequence>MLKSGIYLAILMLISSASAQTVKVELNNNWQFRKKGDSQWMAAVVPGTVHTDLLQNKKIEDPFFRNNEKNLQWIGTSDWEYKMEFQADDQLLNNDVIEIQFEGIDTYADVFINGTKVITADNMFLSWKADIKKYLIKGQNNLSITFYSPINRTMPIYDSLPYVVPISNNDQSDKRLSAFTRKAGYHYGWDWGPRFVTSGIWRPAKLVAWKKVHIEDLFIKQLKLEANKASLEAQMNLSSSSEGLKIVQLFVDDDQTPIVTKNIMVFKGENNIAAKFEMNDIQLWWPNGMGSQKLYKFRAVILDKNAEVGSSEVKRGLRTIELVNQTDEKGKSFYFKVNGKPVFIKGANYIPQDNFLPRVTKERYEHVINTAVSSHMNMLRVWGGGIYENDLFYDLCDEKGILVWQDFMFACTMVAPLENVKMNIIAEAKYNVKRLRNHSSIALWCGNNEATQFINEKFWGHTKDNFKTAKDSATVFNTYDEVFHTLLPGVLKAYDEEKFYWSSSPNYENYSMKYKFNLASGDIHYWGVWWGKEPFEKYNEVVGRFMSEYGFQSFPELETVKKYTIPSDYDINSEVMTAHQRSTIGNGTITHYMKEMFTVPKKFENFLYVGQVLQAEGIKIALEAHRRAKPYCMGTLNWQIDDCWPVASWSSMDYYGRWKAQQYMTKHAFNEYLISAVKEKDSIKIFAISDVYKSVNAVVQISLMDFNGKVLKSKNQQVLLPENSSTHIMSFKENELVSLSNRKNVVLSMKLLIDNKQVSQNNFYFEKPKNLELSKVKVKLRQLNENTIEVSASKMAKSVWLFLPGVDNAFSDNYYDLIPGEKKIIKVKANNLKHSLNKIQIKTLIDAY</sequence>
<evidence type="ECO:0000256" key="14">
    <source>
        <dbReference type="ARBA" id="ARBA00041069"/>
    </source>
</evidence>
<keyword evidence="10" id="KW-0325">Glycoprotein</keyword>
<keyword evidence="9 22" id="KW-0378">Hydrolase</keyword>
<keyword evidence="8 16" id="KW-0732">Signal</keyword>
<dbReference type="AlphaFoldDB" id="A0A4Y7UF33"/>
<feature type="chain" id="PRO_5043204913" description="Beta-mannosidase B" evidence="16">
    <location>
        <begin position="20"/>
        <end position="848"/>
    </location>
</feature>
<dbReference type="GO" id="GO:0006516">
    <property type="term" value="P:glycoprotein catabolic process"/>
    <property type="evidence" value="ECO:0007669"/>
    <property type="project" value="TreeGrafter"/>
</dbReference>
<dbReference type="Proteomes" id="UP000298340">
    <property type="component" value="Unassembled WGS sequence"/>
</dbReference>
<dbReference type="GO" id="GO:0005764">
    <property type="term" value="C:lysosome"/>
    <property type="evidence" value="ECO:0007669"/>
    <property type="project" value="UniProtKB-SubCell"/>
</dbReference>
<evidence type="ECO:0000259" key="18">
    <source>
        <dbReference type="Pfam" id="PF17753"/>
    </source>
</evidence>
<comment type="pathway">
    <text evidence="4">Glycan metabolism; N-glycan degradation.</text>
</comment>
<keyword evidence="12" id="KW-0326">Glycosidase</keyword>
<evidence type="ECO:0000313" key="23">
    <source>
        <dbReference type="Proteomes" id="UP000295270"/>
    </source>
</evidence>
<dbReference type="GO" id="GO:0004567">
    <property type="term" value="F:beta-mannosidase activity"/>
    <property type="evidence" value="ECO:0007669"/>
    <property type="project" value="UniProtKB-EC"/>
</dbReference>
<evidence type="ECO:0000256" key="12">
    <source>
        <dbReference type="ARBA" id="ARBA00023295"/>
    </source>
</evidence>
<evidence type="ECO:0000256" key="16">
    <source>
        <dbReference type="SAM" id="SignalP"/>
    </source>
</evidence>
<dbReference type="InterPro" id="IPR036156">
    <property type="entry name" value="Beta-gal/glucu_dom_sf"/>
</dbReference>
<evidence type="ECO:0000256" key="7">
    <source>
        <dbReference type="ARBA" id="ARBA00022525"/>
    </source>
</evidence>
<dbReference type="EMBL" id="SLWA01000003">
    <property type="protein sequence ID" value="TCN59046.1"/>
    <property type="molecule type" value="Genomic_DNA"/>
</dbReference>
<dbReference type="Gene3D" id="2.60.120.260">
    <property type="entry name" value="Galactose-binding domain-like"/>
    <property type="match status" value="1"/>
</dbReference>
<dbReference type="InterPro" id="IPR013783">
    <property type="entry name" value="Ig-like_fold"/>
</dbReference>
<dbReference type="PANTHER" id="PTHR43730">
    <property type="entry name" value="BETA-MANNOSIDASE"/>
    <property type="match status" value="1"/>
</dbReference>
<proteinExistence type="inferred from homology"/>
<dbReference type="SUPFAM" id="SSF51445">
    <property type="entry name" value="(Trans)glycosidases"/>
    <property type="match status" value="1"/>
</dbReference>
<evidence type="ECO:0000256" key="11">
    <source>
        <dbReference type="ARBA" id="ARBA00023228"/>
    </source>
</evidence>
<dbReference type="SUPFAM" id="SSF49303">
    <property type="entry name" value="beta-Galactosidase/glucuronidase domain"/>
    <property type="match status" value="3"/>
</dbReference>
<comment type="caution">
    <text evidence="22">The sequence shown here is derived from an EMBL/GenBank/DDBJ whole genome shotgun (WGS) entry which is preliminary data.</text>
</comment>
<dbReference type="InterPro" id="IPR008979">
    <property type="entry name" value="Galactose-bd-like_sf"/>
</dbReference>
<evidence type="ECO:0000256" key="13">
    <source>
        <dbReference type="ARBA" id="ARBA00038429"/>
    </source>
</evidence>
<evidence type="ECO:0000259" key="19">
    <source>
        <dbReference type="Pfam" id="PF17786"/>
    </source>
</evidence>
<evidence type="ECO:0000256" key="6">
    <source>
        <dbReference type="ARBA" id="ARBA00012754"/>
    </source>
</evidence>
<dbReference type="PANTHER" id="PTHR43730:SF1">
    <property type="entry name" value="BETA-MANNOSIDASE"/>
    <property type="match status" value="1"/>
</dbReference>